<evidence type="ECO:0000256" key="1">
    <source>
        <dbReference type="SAM" id="MobiDB-lite"/>
    </source>
</evidence>
<evidence type="ECO:0000313" key="2">
    <source>
        <dbReference type="EMBL" id="KAK7505177.1"/>
    </source>
</evidence>
<protein>
    <submittedName>
        <fullName evidence="2">Uncharacterized protein</fullName>
    </submittedName>
</protein>
<reference evidence="2 3" key="1">
    <citation type="journal article" date="2023" name="Sci. Data">
        <title>Genome assembly of the Korean intertidal mud-creeper Batillaria attramentaria.</title>
        <authorList>
            <person name="Patra A.K."/>
            <person name="Ho P.T."/>
            <person name="Jun S."/>
            <person name="Lee S.J."/>
            <person name="Kim Y."/>
            <person name="Won Y.J."/>
        </authorList>
    </citation>
    <scope>NUCLEOTIDE SEQUENCE [LARGE SCALE GENOMIC DNA]</scope>
    <source>
        <strain evidence="2">Wonlab-2016</strain>
    </source>
</reference>
<proteinExistence type="predicted"/>
<keyword evidence="3" id="KW-1185">Reference proteome</keyword>
<feature type="non-terminal residue" evidence="2">
    <location>
        <position position="1"/>
    </location>
</feature>
<sequence>RPVAQPQPSTQEDATAGSAAVADRDSSLSSSPRLIKRRKKRVSSTSLLLASTKRLPPTDCDETISEFSNFMEETLTREDTTFQCFNIETDRLDSIWHTQLSRSPFQKLWKVVKDATVERGFSSKKEVMVTTMSDKCLIVLRVIGDHVRQVGGLDKIEVTKKMLSAVASSRQRYQHHVDEQKAAKEEAERGKKRKAALDEAILVNPFDCKVTWASFLETLRETLFSVRWSHENVLLLIE</sequence>
<name>A0ABD0M0L9_9CAEN</name>
<dbReference type="EMBL" id="JACVVK020000012">
    <property type="protein sequence ID" value="KAK7505177.1"/>
    <property type="molecule type" value="Genomic_DNA"/>
</dbReference>
<dbReference type="AlphaFoldDB" id="A0ABD0M0L9"/>
<dbReference type="Proteomes" id="UP001519460">
    <property type="component" value="Unassembled WGS sequence"/>
</dbReference>
<gene>
    <name evidence="2" type="ORF">BaRGS_00003747</name>
</gene>
<organism evidence="2 3">
    <name type="scientific">Batillaria attramentaria</name>
    <dbReference type="NCBI Taxonomy" id="370345"/>
    <lineage>
        <taxon>Eukaryota</taxon>
        <taxon>Metazoa</taxon>
        <taxon>Spiralia</taxon>
        <taxon>Lophotrochozoa</taxon>
        <taxon>Mollusca</taxon>
        <taxon>Gastropoda</taxon>
        <taxon>Caenogastropoda</taxon>
        <taxon>Sorbeoconcha</taxon>
        <taxon>Cerithioidea</taxon>
        <taxon>Batillariidae</taxon>
        <taxon>Batillaria</taxon>
    </lineage>
</organism>
<feature type="non-terminal residue" evidence="2">
    <location>
        <position position="238"/>
    </location>
</feature>
<evidence type="ECO:0000313" key="3">
    <source>
        <dbReference type="Proteomes" id="UP001519460"/>
    </source>
</evidence>
<feature type="compositionally biased region" description="Polar residues" evidence="1">
    <location>
        <begin position="1"/>
        <end position="13"/>
    </location>
</feature>
<comment type="caution">
    <text evidence="2">The sequence shown here is derived from an EMBL/GenBank/DDBJ whole genome shotgun (WGS) entry which is preliminary data.</text>
</comment>
<feature type="region of interest" description="Disordered" evidence="1">
    <location>
        <begin position="1"/>
        <end position="36"/>
    </location>
</feature>
<accession>A0ABD0M0L9</accession>